<accession>A0AAV5QTY1</accession>
<dbReference type="InterPro" id="IPR001138">
    <property type="entry name" value="Zn2Cys6_DnaBD"/>
</dbReference>
<dbReference type="GO" id="GO:0008270">
    <property type="term" value="F:zinc ion binding"/>
    <property type="evidence" value="ECO:0007669"/>
    <property type="project" value="InterPro"/>
</dbReference>
<feature type="domain" description="Zn(2)-C6 fungal-type" evidence="2">
    <location>
        <begin position="31"/>
        <end position="61"/>
    </location>
</feature>
<feature type="region of interest" description="Disordered" evidence="1">
    <location>
        <begin position="137"/>
        <end position="186"/>
    </location>
</feature>
<dbReference type="AlphaFoldDB" id="A0AAV5QTY1"/>
<dbReference type="SMART" id="SM00066">
    <property type="entry name" value="GAL4"/>
    <property type="match status" value="1"/>
</dbReference>
<dbReference type="CDD" id="cd00067">
    <property type="entry name" value="GAL4"/>
    <property type="match status" value="1"/>
</dbReference>
<dbReference type="PANTHER" id="PTHR47657">
    <property type="entry name" value="STEROL REGULATORY ELEMENT-BINDING PROTEIN ECM22"/>
    <property type="match status" value="1"/>
</dbReference>
<reference evidence="3 4" key="1">
    <citation type="journal article" date="2023" name="Elife">
        <title>Identification of key yeast species and microbe-microbe interactions impacting larval growth of Drosophila in the wild.</title>
        <authorList>
            <person name="Mure A."/>
            <person name="Sugiura Y."/>
            <person name="Maeda R."/>
            <person name="Honda K."/>
            <person name="Sakurai N."/>
            <person name="Takahashi Y."/>
            <person name="Watada M."/>
            <person name="Katoh T."/>
            <person name="Gotoh A."/>
            <person name="Gotoh Y."/>
            <person name="Taniguchi I."/>
            <person name="Nakamura K."/>
            <person name="Hayashi T."/>
            <person name="Katayama T."/>
            <person name="Uemura T."/>
            <person name="Hattori Y."/>
        </authorList>
    </citation>
    <scope>NUCLEOTIDE SEQUENCE [LARGE SCALE GENOMIC DNA]</scope>
    <source>
        <strain evidence="3 4">SC-9</strain>
    </source>
</reference>
<dbReference type="GeneID" id="90075971"/>
<keyword evidence="4" id="KW-1185">Reference proteome</keyword>
<sequence length="799" mass="93067">MTTPTFINIHDPSAIDSSKKKRKKHKNSRLGCLNCKKRRIKCGEELDICYNCMERNLVCNFIDLPESQKMKLKGWEQRKPQNMDTGDLEEEFQELKRQGYLFAAEKFDVDCSKLLNERPLPPEQTLCSTIDWEAEKSGESPSVSTSSSTSSSSSSSSLPLIPSPSVSSLSSSSRPKSKSAKRKPAIEPKPQFTVNPIYRVKPKSAYKQFAPTITPNMKYSPLPNSTYEPTLFRLNKLSRHKWFYEVLKSDELFVLCGEDDVEFAQYRRGLENWFQALIDYGFVSKISFHEDMTLCGSLILNQLSRPSRKNHCLNHDIDVLKKIVLSHKLTGLQLAQDVIDTINQPKTISSHQYLSAVHKIMAYSMVSLAASMFHEQDFKTLLAFVGGFISTSLSKQVILRFRTILQEDHMSNYSVYPVQLLRRIFPFIHSYYMRNVASLYVPNLNAGLVVEIYDDLVEFQVHVQDMISTEVLIHLHELRVFLDEMVINNKELFASYDPSRAISYSPGVLYTLLSKFTALYPPTGLYIFHNYGSLSVIERISQLYWLVINSLLDTMFPEVLYLFTIKFSGLVRFAGIDIRYQESILEDLDLLYKWQNPSLYDYLYRKTFYLTRCLSYVSYRWRVYDRNLVIKNPYPDTPLFSKVQLESRKLPFLKEEQITSLKQANIKYENYPRNDKHFIDDNSQAGLAKPCHRKYVEFIDEGFENNENRDLNYENVQSVLHRRFCGQFDIETFPLHLMKFSEYGLIKNIDFRPNLKNNNIRRLQMDEDFFEKNEIALNSFVSDWNGIVKHYISDENQSK</sequence>
<dbReference type="InterPro" id="IPR052400">
    <property type="entry name" value="Zn2-C6_fungal_TF"/>
</dbReference>
<dbReference type="Pfam" id="PF00172">
    <property type="entry name" value="Zn_clus"/>
    <property type="match status" value="1"/>
</dbReference>
<dbReference type="EMBL" id="BTFZ01000013">
    <property type="protein sequence ID" value="GMM37996.1"/>
    <property type="molecule type" value="Genomic_DNA"/>
</dbReference>
<protein>
    <recommendedName>
        <fullName evidence="2">Zn(2)-C6 fungal-type domain-containing protein</fullName>
    </recommendedName>
</protein>
<evidence type="ECO:0000313" key="3">
    <source>
        <dbReference type="EMBL" id="GMM37996.1"/>
    </source>
</evidence>
<proteinExistence type="predicted"/>
<evidence type="ECO:0000256" key="1">
    <source>
        <dbReference type="SAM" id="MobiDB-lite"/>
    </source>
</evidence>
<dbReference type="Proteomes" id="UP001360560">
    <property type="component" value="Unassembled WGS sequence"/>
</dbReference>
<dbReference type="SUPFAM" id="SSF57701">
    <property type="entry name" value="Zn2/Cys6 DNA-binding domain"/>
    <property type="match status" value="1"/>
</dbReference>
<gene>
    <name evidence="3" type="ORF">DASC09_053210</name>
</gene>
<dbReference type="PROSITE" id="PS00463">
    <property type="entry name" value="ZN2_CY6_FUNGAL_1"/>
    <property type="match status" value="1"/>
</dbReference>
<organism evidence="3 4">
    <name type="scientific">Saccharomycopsis crataegensis</name>
    <dbReference type="NCBI Taxonomy" id="43959"/>
    <lineage>
        <taxon>Eukaryota</taxon>
        <taxon>Fungi</taxon>
        <taxon>Dikarya</taxon>
        <taxon>Ascomycota</taxon>
        <taxon>Saccharomycotina</taxon>
        <taxon>Saccharomycetes</taxon>
        <taxon>Saccharomycopsidaceae</taxon>
        <taxon>Saccharomycopsis</taxon>
    </lineage>
</organism>
<dbReference type="GO" id="GO:0000981">
    <property type="term" value="F:DNA-binding transcription factor activity, RNA polymerase II-specific"/>
    <property type="evidence" value="ECO:0007669"/>
    <property type="project" value="InterPro"/>
</dbReference>
<name>A0AAV5QTY1_9ASCO</name>
<dbReference type="PROSITE" id="PS50048">
    <property type="entry name" value="ZN2_CY6_FUNGAL_2"/>
    <property type="match status" value="1"/>
</dbReference>
<dbReference type="Gene3D" id="4.10.240.10">
    <property type="entry name" value="Zn(2)-C6 fungal-type DNA-binding domain"/>
    <property type="match status" value="1"/>
</dbReference>
<evidence type="ECO:0000313" key="4">
    <source>
        <dbReference type="Proteomes" id="UP001360560"/>
    </source>
</evidence>
<dbReference type="RefSeq" id="XP_064854992.1">
    <property type="nucleotide sequence ID" value="XM_064998920.1"/>
</dbReference>
<evidence type="ECO:0000259" key="2">
    <source>
        <dbReference type="PROSITE" id="PS50048"/>
    </source>
</evidence>
<dbReference type="InterPro" id="IPR036864">
    <property type="entry name" value="Zn2-C6_fun-type_DNA-bd_sf"/>
</dbReference>
<feature type="compositionally biased region" description="Low complexity" evidence="1">
    <location>
        <begin position="140"/>
        <end position="174"/>
    </location>
</feature>
<dbReference type="PANTHER" id="PTHR47657:SF7">
    <property type="entry name" value="STEROL REGULATORY ELEMENT-BINDING PROTEIN ECM22"/>
    <property type="match status" value="1"/>
</dbReference>
<comment type="caution">
    <text evidence="3">The sequence shown here is derived from an EMBL/GenBank/DDBJ whole genome shotgun (WGS) entry which is preliminary data.</text>
</comment>